<evidence type="ECO:0000313" key="7">
    <source>
        <dbReference type="EMBL" id="URE37872.1"/>
    </source>
</evidence>
<gene>
    <name evidence="7" type="ORF">MUK42_05275</name>
</gene>
<evidence type="ECO:0000256" key="2">
    <source>
        <dbReference type="ARBA" id="ARBA00005407"/>
    </source>
</evidence>
<keyword evidence="3" id="KW-0539">Nucleus</keyword>
<dbReference type="SUPFAM" id="SSF54791">
    <property type="entry name" value="Eukaryotic type KH-domain (KH-domain type I)"/>
    <property type="match status" value="5"/>
</dbReference>
<evidence type="ECO:0000256" key="3">
    <source>
        <dbReference type="ARBA" id="ARBA00023242"/>
    </source>
</evidence>
<keyword evidence="4" id="KW-0694">RNA-binding</keyword>
<feature type="compositionally biased region" description="Low complexity" evidence="5">
    <location>
        <begin position="11"/>
        <end position="35"/>
    </location>
</feature>
<dbReference type="InterPro" id="IPR021933">
    <property type="entry name" value="SERRATE/Ars2_N"/>
</dbReference>
<dbReference type="Gene3D" id="3.30.1370.10">
    <property type="entry name" value="K Homology domain, type 1"/>
    <property type="match status" value="3"/>
</dbReference>
<evidence type="ECO:0000256" key="4">
    <source>
        <dbReference type="PROSITE-ProRule" id="PRU00117"/>
    </source>
</evidence>
<feature type="region of interest" description="Disordered" evidence="5">
    <location>
        <begin position="1548"/>
        <end position="1583"/>
    </location>
</feature>
<protein>
    <submittedName>
        <fullName evidence="7">Serrate RNA effector</fullName>
    </submittedName>
</protein>
<feature type="compositionally biased region" description="Polar residues" evidence="5">
    <location>
        <begin position="711"/>
        <end position="724"/>
    </location>
</feature>
<dbReference type="CDD" id="cd22459">
    <property type="entry name" value="KH-I_PEPPER_rpt1_like"/>
    <property type="match status" value="1"/>
</dbReference>
<evidence type="ECO:0000259" key="6">
    <source>
        <dbReference type="PROSITE" id="PS00028"/>
    </source>
</evidence>
<dbReference type="InterPro" id="IPR039727">
    <property type="entry name" value="SE/Ars2"/>
</dbReference>
<feature type="compositionally biased region" description="Pro residues" evidence="5">
    <location>
        <begin position="944"/>
        <end position="953"/>
    </location>
</feature>
<dbReference type="InterPro" id="IPR004087">
    <property type="entry name" value="KH_dom"/>
</dbReference>
<proteinExistence type="inferred from homology"/>
<evidence type="ECO:0000256" key="5">
    <source>
        <dbReference type="SAM" id="MobiDB-lite"/>
    </source>
</evidence>
<dbReference type="Gene3D" id="3.30.310.210">
    <property type="match status" value="1"/>
</dbReference>
<feature type="region of interest" description="Disordered" evidence="5">
    <location>
        <begin position="1159"/>
        <end position="1213"/>
    </location>
</feature>
<feature type="domain" description="C2H2-type" evidence="6">
    <location>
        <begin position="1379"/>
        <end position="1402"/>
    </location>
</feature>
<feature type="compositionally biased region" description="Basic and acidic residues" evidence="5">
    <location>
        <begin position="996"/>
        <end position="1027"/>
    </location>
</feature>
<sequence length="1609" mass="176218">MEGPKRPLDLSSAAAGEANPASPSPSSSSSSSASASKRRHPPSARGPFRSPPPLKPSSVQIVFRILCPADKSGGVVGKGGAFLRRCREETGARIRVEDPVPGSDERVVVVVAEAQPKRWAEAGGGEAEADASPAQRALIRVFERILRVDEGGLGEGVDGGGGGGAKEKEMHGLVLCRLLAQGNQVGSVLGKGGKVVEKIRQGSGAQVRVFGKDQVPTCASAGDELIHISGSFSSVKKALLSVSSCLQDYQRTEPTSSARTVPLVPMDPYAHWNYLPSPRVSEYHFRGYAPNPGAEISPSSQRKVEVVFRMLCTNDKVWSIIGKGGIVIRTMQNETGASIKIADPVSDSDERVITISAHEISELCRSPAQDAVLRVHFRLSEMLDKGSAVAARLLVPSHQIGCLLGKGGAVIAEMRRATGASIRIFLKEQVPKCAQPNDEVVQTVFSSSATFWRRRRRPQMPSAFGEERGEGRRCLWPSAKNAAKKKLSRCLFVTSWIGIVEGGRRWIGKCRGSPDFPSSFSAFSLFSLDASSSLATTSPVSSDRGLDQRYRLVAGGSRTGLPVDWYVSPVKYDPIIELSSLSLPHFIGQVTGTFQSVQDALLLITSKIRDILFPFKTYSSVGIGQSAHATYEMPFALPTSRHELTPSGAKPPISISDGADHAVGFHNTLDGQHPVSQSVDQLGVDRGSYGNDTTKPCPATDCAAPTLTPEVVNSGNTRRNQDAGTSLDFESGLTGSGSQANVVRSKTVEVVVPQQYLGFVYGDNGSNLADLREISGAKVAVRDPKPGATEGTEVFAMNLCLPHFAGSREVWNVAVALNGRLLICRIRCMRLERGIYDINSPPFYFPFASDSRFFYGFRSSGQSLGFAYHAIILSMADVIDMPTEALDRRRDLQPERRETTGGGSSSPPPPPPPPPKRKERGSSERRDDWPSSRTEEQHDSRNRSPPPPPPPLLGQPRDDRDRDHRRRSSPSSPSYRDRRHSPPRRSPPPGPFKRARRDDGGYDRRRGGYNDRRHGYDYGGGYDRDGSGSRGGYGYERPHGRYMNRQSDWPNSGYSGYGDAPEVIPRGGLMSYKQFIQELEDDISPAEAERRYEEYRSEYISTQKRAYFEAHKEEQWLKDKYHPTNLVAVIERRKEQARTVAKEFLLDLQSGTLDLGPGLTASLASKSGNDSEPNSDDEADPHGERRRHGRGNAKGHDLLSVAPKSHPVSSEPRRIQIDIEQAQALVHKLDMEKGIQDNVLSYSGHDKLDAEKSHGGSMGPIVIIRGPSTVKGLEGVELLDTLITYLWRVHGLDYYGMSETSEAKGLRHVRADNKTHDGTNASGSNWEKKLDIFWQARLEGQDPLETLTAKDKIDAAATEALDPLVRKIRDEKYGWKYGCGAKGCTKLFHAPEFVHKHLRLKHPDLVMELTSKVREELYFQNYMNDPNAPGGTPVMQQSAPKVKAQRRGPPLGNRLRDERGYRRESDRNDRDDNRHDNSPRDANDGLEGDDNDKPLHEAYGGQGLHGAFPSDVPPPPVLMPVPGAGPLGPFVPAPPDVAMRMLRETGRPSSYEAAAGSRGRTGRLGPQMSGPAPILSMPPAFRHDPRRIRSYQDLDAPEDEVTVVDYRSL</sequence>
<dbReference type="InterPro" id="IPR007042">
    <property type="entry name" value="SERRATE/Ars2_C"/>
</dbReference>
<dbReference type="InterPro" id="IPR013087">
    <property type="entry name" value="Znf_C2H2_type"/>
</dbReference>
<accession>A0A9E7HXQ7</accession>
<dbReference type="OrthoDB" id="342064at2759"/>
<dbReference type="InterPro" id="IPR036612">
    <property type="entry name" value="KH_dom_type_1_sf"/>
</dbReference>
<dbReference type="EMBL" id="CP097510">
    <property type="protein sequence ID" value="URE37872.1"/>
    <property type="molecule type" value="Genomic_DNA"/>
</dbReference>
<dbReference type="Pfam" id="PF00013">
    <property type="entry name" value="KH_1"/>
    <property type="match status" value="5"/>
</dbReference>
<feature type="compositionally biased region" description="Basic and acidic residues" evidence="5">
    <location>
        <begin position="920"/>
        <end position="942"/>
    </location>
</feature>
<comment type="similarity">
    <text evidence="2">Belongs to the ARS2 family.</text>
</comment>
<dbReference type="GO" id="GO:0031053">
    <property type="term" value="P:primary miRNA processing"/>
    <property type="evidence" value="ECO:0007669"/>
    <property type="project" value="TreeGrafter"/>
</dbReference>
<feature type="compositionally biased region" description="Basic residues" evidence="5">
    <location>
        <begin position="1184"/>
        <end position="1193"/>
    </location>
</feature>
<reference evidence="7" key="1">
    <citation type="submission" date="2022-05" db="EMBL/GenBank/DDBJ databases">
        <title>The Musa troglodytarum L. genome provides insights into the mechanism of non-climacteric behaviour and enrichment of carotenoids.</title>
        <authorList>
            <person name="Wang J."/>
        </authorList>
    </citation>
    <scope>NUCLEOTIDE SEQUENCE</scope>
    <source>
        <tissue evidence="7">Leaf</tissue>
    </source>
</reference>
<dbReference type="GO" id="GO:0016604">
    <property type="term" value="C:nuclear body"/>
    <property type="evidence" value="ECO:0007669"/>
    <property type="project" value="TreeGrafter"/>
</dbReference>
<dbReference type="PANTHER" id="PTHR13165">
    <property type="entry name" value="ARSENITE-RESISTANCE PROTEIN 2"/>
    <property type="match status" value="1"/>
</dbReference>
<feature type="region of interest" description="Disordered" evidence="5">
    <location>
        <begin position="1424"/>
        <end position="1516"/>
    </location>
</feature>
<dbReference type="Pfam" id="PF04959">
    <property type="entry name" value="ARS2"/>
    <property type="match status" value="1"/>
</dbReference>
<name>A0A9E7HXQ7_9LILI</name>
<feature type="region of interest" description="Disordered" evidence="5">
    <location>
        <begin position="1"/>
        <end position="55"/>
    </location>
</feature>
<dbReference type="InterPro" id="IPR004088">
    <property type="entry name" value="KH_dom_type_1"/>
</dbReference>
<dbReference type="PROSITE" id="PS50084">
    <property type="entry name" value="KH_TYPE_1"/>
    <property type="match status" value="5"/>
</dbReference>
<feature type="region of interest" description="Disordered" evidence="5">
    <location>
        <begin position="700"/>
        <end position="738"/>
    </location>
</feature>
<dbReference type="Pfam" id="PF12066">
    <property type="entry name" value="SERRATE_Ars2_N"/>
    <property type="match status" value="1"/>
</dbReference>
<evidence type="ECO:0000313" key="8">
    <source>
        <dbReference type="Proteomes" id="UP001055439"/>
    </source>
</evidence>
<feature type="region of interest" description="Disordered" evidence="5">
    <location>
        <begin position="893"/>
        <end position="1039"/>
    </location>
</feature>
<comment type="subcellular location">
    <subcellularLocation>
        <location evidence="1">Nucleus</location>
    </subcellularLocation>
</comment>
<organism evidence="7 8">
    <name type="scientific">Musa troglodytarum</name>
    <name type="common">fe'i banana</name>
    <dbReference type="NCBI Taxonomy" id="320322"/>
    <lineage>
        <taxon>Eukaryota</taxon>
        <taxon>Viridiplantae</taxon>
        <taxon>Streptophyta</taxon>
        <taxon>Embryophyta</taxon>
        <taxon>Tracheophyta</taxon>
        <taxon>Spermatophyta</taxon>
        <taxon>Magnoliopsida</taxon>
        <taxon>Liliopsida</taxon>
        <taxon>Zingiberales</taxon>
        <taxon>Musaceae</taxon>
        <taxon>Musa</taxon>
    </lineage>
</organism>
<keyword evidence="8" id="KW-1185">Reference proteome</keyword>
<dbReference type="PROSITE" id="PS00028">
    <property type="entry name" value="ZINC_FINGER_C2H2_1"/>
    <property type="match status" value="1"/>
</dbReference>
<dbReference type="SMART" id="SM00322">
    <property type="entry name" value="KH"/>
    <property type="match status" value="5"/>
</dbReference>
<feature type="compositionally biased region" description="Polar residues" evidence="5">
    <location>
        <begin position="1162"/>
        <end position="1172"/>
    </location>
</feature>
<dbReference type="GO" id="GO:0003723">
    <property type="term" value="F:RNA binding"/>
    <property type="evidence" value="ECO:0007669"/>
    <property type="project" value="UniProtKB-UniRule"/>
</dbReference>
<dbReference type="Proteomes" id="UP001055439">
    <property type="component" value="Chromosome 8"/>
</dbReference>
<feature type="compositionally biased region" description="Basic and acidic residues" evidence="5">
    <location>
        <begin position="1454"/>
        <end position="1483"/>
    </location>
</feature>
<dbReference type="PANTHER" id="PTHR13165:SF0">
    <property type="entry name" value="SERRATE RNA EFFECTOR MOLECULE HOMOLOG"/>
    <property type="match status" value="1"/>
</dbReference>
<evidence type="ECO:0000256" key="1">
    <source>
        <dbReference type="ARBA" id="ARBA00004123"/>
    </source>
</evidence>
<dbReference type="CDD" id="cd22460">
    <property type="entry name" value="KH-I_PEPPER_rpt2_like"/>
    <property type="match status" value="2"/>
</dbReference>